<protein>
    <recommendedName>
        <fullName evidence="2">Homing endonuclease LAGLIDADG domain-containing protein</fullName>
    </recommendedName>
</protein>
<dbReference type="SUPFAM" id="SSF55608">
    <property type="entry name" value="Homing endonucleases"/>
    <property type="match status" value="1"/>
</dbReference>
<dbReference type="EMBL" id="LAZR01013260">
    <property type="protein sequence ID" value="KKM22782.1"/>
    <property type="molecule type" value="Genomic_DNA"/>
</dbReference>
<name>A0A0F9I5H0_9ZZZZ</name>
<organism evidence="1">
    <name type="scientific">marine sediment metagenome</name>
    <dbReference type="NCBI Taxonomy" id="412755"/>
    <lineage>
        <taxon>unclassified sequences</taxon>
        <taxon>metagenomes</taxon>
        <taxon>ecological metagenomes</taxon>
    </lineage>
</organism>
<comment type="caution">
    <text evidence="1">The sequence shown here is derived from an EMBL/GenBank/DDBJ whole genome shotgun (WGS) entry which is preliminary data.</text>
</comment>
<sequence>MYDLKSSFISYMIGLFQTDGHHASLKNRDKGKVTLEIGYKDKDIIKKIGSLLDVNYSIKERERITNFTKGVKKKYIRLTRIYL</sequence>
<reference evidence="1" key="1">
    <citation type="journal article" date="2015" name="Nature">
        <title>Complex archaea that bridge the gap between prokaryotes and eukaryotes.</title>
        <authorList>
            <person name="Spang A."/>
            <person name="Saw J.H."/>
            <person name="Jorgensen S.L."/>
            <person name="Zaremba-Niedzwiedzka K."/>
            <person name="Martijn J."/>
            <person name="Lind A.E."/>
            <person name="van Eijk R."/>
            <person name="Schleper C."/>
            <person name="Guy L."/>
            <person name="Ettema T.J."/>
        </authorList>
    </citation>
    <scope>NUCLEOTIDE SEQUENCE</scope>
</reference>
<evidence type="ECO:0008006" key="2">
    <source>
        <dbReference type="Google" id="ProtNLM"/>
    </source>
</evidence>
<dbReference type="InterPro" id="IPR027434">
    <property type="entry name" value="Homing_endonucl"/>
</dbReference>
<gene>
    <name evidence="1" type="ORF">LCGC14_1621730</name>
</gene>
<accession>A0A0F9I5H0</accession>
<evidence type="ECO:0000313" key="1">
    <source>
        <dbReference type="EMBL" id="KKM22782.1"/>
    </source>
</evidence>
<proteinExistence type="predicted"/>
<dbReference type="AlphaFoldDB" id="A0A0F9I5H0"/>